<evidence type="ECO:0000313" key="4">
    <source>
        <dbReference type="Proteomes" id="UP000201169"/>
    </source>
</evidence>
<dbReference type="AlphaFoldDB" id="A0A222MXV2"/>
<keyword evidence="1 2" id="KW-0732">Signal</keyword>
<dbReference type="Pfam" id="PF03548">
    <property type="entry name" value="LolA"/>
    <property type="match status" value="1"/>
</dbReference>
<dbReference type="NCBIfam" id="NF000663">
    <property type="entry name" value="PRK00031.2-1"/>
    <property type="match status" value="1"/>
</dbReference>
<dbReference type="InterPro" id="IPR029046">
    <property type="entry name" value="LolA/LolB/LppX"/>
</dbReference>
<feature type="signal peptide" evidence="2">
    <location>
        <begin position="1"/>
        <end position="16"/>
    </location>
</feature>
<sequence length="168" mass="19722">MRIFLLFFLAFFPLFAFETQFKTFKSEFTQLVSSMNSKITYKGSFYLTPNEAFWSYESPANKQIYIKNKEVVIVEEDLEQVIISKLNKIPNLSIIFKNAKKKSENKYETVYDGVLYDISLENGEVNTVTYKDEFDNVVTISLFNQERNIPLNSNIFNAKFPPHYDVVR</sequence>
<protein>
    <submittedName>
        <fullName evidence="3">Outer membrane lipoprotein carrier protein</fullName>
    </submittedName>
</protein>
<gene>
    <name evidence="3" type="primary">lolA</name>
    <name evidence="3" type="ORF">CAV_1181</name>
</gene>
<dbReference type="OrthoDB" id="5339202at2"/>
<keyword evidence="4" id="KW-1185">Reference proteome</keyword>
<dbReference type="Proteomes" id="UP000201169">
    <property type="component" value="Chromosome"/>
</dbReference>
<dbReference type="PANTHER" id="PTHR35869">
    <property type="entry name" value="OUTER-MEMBRANE LIPOPROTEIN CARRIER PROTEIN"/>
    <property type="match status" value="1"/>
</dbReference>
<evidence type="ECO:0000256" key="1">
    <source>
        <dbReference type="ARBA" id="ARBA00022729"/>
    </source>
</evidence>
<evidence type="ECO:0000313" key="3">
    <source>
        <dbReference type="EMBL" id="ASQ30807.1"/>
    </source>
</evidence>
<dbReference type="NCBIfam" id="NF000666">
    <property type="entry name" value="PRK00031.2-4"/>
    <property type="match status" value="1"/>
</dbReference>
<organism evidence="3 4">
    <name type="scientific">Campylobacter avium LMG 24591</name>
    <dbReference type="NCBI Taxonomy" id="522484"/>
    <lineage>
        <taxon>Bacteria</taxon>
        <taxon>Pseudomonadati</taxon>
        <taxon>Campylobacterota</taxon>
        <taxon>Epsilonproteobacteria</taxon>
        <taxon>Campylobacterales</taxon>
        <taxon>Campylobacteraceae</taxon>
        <taxon>Campylobacter</taxon>
    </lineage>
</organism>
<dbReference type="InterPro" id="IPR004564">
    <property type="entry name" value="OM_lipoprot_carrier_LolA-like"/>
</dbReference>
<accession>A0A222MXV2</accession>
<name>A0A222MXV2_9BACT</name>
<dbReference type="PANTHER" id="PTHR35869:SF1">
    <property type="entry name" value="OUTER-MEMBRANE LIPOPROTEIN CARRIER PROTEIN"/>
    <property type="match status" value="1"/>
</dbReference>
<dbReference type="Gene3D" id="2.50.20.10">
    <property type="entry name" value="Lipoprotein localisation LolA/LolB/LppX"/>
    <property type="match status" value="1"/>
</dbReference>
<dbReference type="CDD" id="cd16325">
    <property type="entry name" value="LolA"/>
    <property type="match status" value="1"/>
</dbReference>
<proteinExistence type="predicted"/>
<evidence type="ECO:0000256" key="2">
    <source>
        <dbReference type="SAM" id="SignalP"/>
    </source>
</evidence>
<dbReference type="EMBL" id="CP022347">
    <property type="protein sequence ID" value="ASQ30807.1"/>
    <property type="molecule type" value="Genomic_DNA"/>
</dbReference>
<dbReference type="RefSeq" id="WP_094325611.1">
    <property type="nucleotide sequence ID" value="NZ_CP022347.1"/>
</dbReference>
<dbReference type="KEGG" id="cavi:CAV_1181"/>
<reference evidence="3 4" key="1">
    <citation type="submission" date="2017-07" db="EMBL/GenBank/DDBJ databases">
        <title>Analysis of two Campylobacter avium genomes and identification of a novel hippuricase gene.</title>
        <authorList>
            <person name="Miller W.G."/>
            <person name="Chapman M.H."/>
            <person name="Yee E."/>
            <person name="Revez J."/>
            <person name="Bono J.L."/>
            <person name="Rossi M."/>
        </authorList>
    </citation>
    <scope>NUCLEOTIDE SEQUENCE [LARGE SCALE GENOMIC DNA]</scope>
    <source>
        <strain evidence="3 4">LMG 24591</strain>
    </source>
</reference>
<keyword evidence="3" id="KW-0449">Lipoprotein</keyword>
<dbReference type="SUPFAM" id="SSF89392">
    <property type="entry name" value="Prokaryotic lipoproteins and lipoprotein localization factors"/>
    <property type="match status" value="1"/>
</dbReference>
<feature type="chain" id="PRO_5013256859" evidence="2">
    <location>
        <begin position="17"/>
        <end position="168"/>
    </location>
</feature>